<accession>A0A7M7M8L1</accession>
<dbReference type="RefSeq" id="XP_022644023.1">
    <property type="nucleotide sequence ID" value="XM_022788288.1"/>
</dbReference>
<dbReference type="KEGG" id="vde:111243159"/>
<reference evidence="1" key="1">
    <citation type="submission" date="2021-01" db="UniProtKB">
        <authorList>
            <consortium name="EnsemblMetazoa"/>
        </authorList>
    </citation>
    <scope>IDENTIFICATION</scope>
</reference>
<organism evidence="1 2">
    <name type="scientific">Varroa destructor</name>
    <name type="common">Honeybee mite</name>
    <dbReference type="NCBI Taxonomy" id="109461"/>
    <lineage>
        <taxon>Eukaryota</taxon>
        <taxon>Metazoa</taxon>
        <taxon>Ecdysozoa</taxon>
        <taxon>Arthropoda</taxon>
        <taxon>Chelicerata</taxon>
        <taxon>Arachnida</taxon>
        <taxon>Acari</taxon>
        <taxon>Parasitiformes</taxon>
        <taxon>Mesostigmata</taxon>
        <taxon>Gamasina</taxon>
        <taxon>Dermanyssoidea</taxon>
        <taxon>Varroidae</taxon>
        <taxon>Varroa</taxon>
    </lineage>
</organism>
<sequence>MLNTADLAMLMTGQQANTQAGHYRERHLQRRRKQTRPIINYRYPACTFLSIDEEGHGKVVSSFLDFFRGLRCTLRIVACELPRVKILDEHPTSTRSPLATSRLNGTVWQTPDRQNTAIDVVLSYLL</sequence>
<name>A0A7M7M8L1_VARDE</name>
<proteinExistence type="predicted"/>
<dbReference type="InParanoid" id="A0A7M7M8L1"/>
<dbReference type="Proteomes" id="UP000594260">
    <property type="component" value="Unplaced"/>
</dbReference>
<protein>
    <submittedName>
        <fullName evidence="1">Uncharacterized protein</fullName>
    </submittedName>
</protein>
<dbReference type="EnsemblMetazoa" id="XM_022788288">
    <property type="protein sequence ID" value="XP_022644023"/>
    <property type="gene ID" value="LOC111243159"/>
</dbReference>
<dbReference type="AlphaFoldDB" id="A0A7M7M8L1"/>
<evidence type="ECO:0000313" key="2">
    <source>
        <dbReference type="Proteomes" id="UP000594260"/>
    </source>
</evidence>
<evidence type="ECO:0000313" key="1">
    <source>
        <dbReference type="EnsemblMetazoa" id="XP_022644023"/>
    </source>
</evidence>
<keyword evidence="2" id="KW-1185">Reference proteome</keyword>
<dbReference type="GeneID" id="111243159"/>